<dbReference type="Pfam" id="PF01266">
    <property type="entry name" value="DAO"/>
    <property type="match status" value="2"/>
</dbReference>
<dbReference type="STRING" id="574566.I0YIP3"/>
<accession>I0YIP3</accession>
<dbReference type="SUPFAM" id="SSF51971">
    <property type="entry name" value="Nucleotide-binding domain"/>
    <property type="match status" value="1"/>
</dbReference>
<dbReference type="Gene3D" id="3.30.9.10">
    <property type="entry name" value="D-Amino Acid Oxidase, subunit A, domain 2"/>
    <property type="match status" value="1"/>
</dbReference>
<feature type="compositionally biased region" description="Polar residues" evidence="1">
    <location>
        <begin position="97"/>
        <end position="107"/>
    </location>
</feature>
<gene>
    <name evidence="3" type="ORF">COCSUDRAFT_68359</name>
</gene>
<protein>
    <submittedName>
        <fullName evidence="3">FAD dependent oxidoreductase</fullName>
    </submittedName>
</protein>
<dbReference type="Gene3D" id="3.50.50.60">
    <property type="entry name" value="FAD/NAD(P)-binding domain"/>
    <property type="match status" value="2"/>
</dbReference>
<sequence>MVYRIVGALVGRPRYAIVGGGFAGVAAAWHLLALTSPRPVDVHLFDGAGLAGGASGAAAGLLHPFSPKGKLLWHGEEAMGAALELLAVANAHRERMLQQQSSEINPTESRHRAPDAHKDYADSEPPSTSHTDSGLPSGSSTCLEQAEEGGSGRETGVDCGAGKGQISWAQPFLRPAADARQAAAFLRLPAQIRGIPSSSFERTNTPEDDNSSSGRGDDAQIDVGMRGAESEVAQGASVRAVGVDAAAAALPGLPEEALRAAVGRDLESSAALWIEGSHVVHPERYLRALWGACEETARSRGGQCRLVGEKVASLHALEEVHGHYTAVIVAAGAAAGTLPEIGDKLPMELCQGYTLDLAPPRADTASVPVEASTPGGSAAVDGCSTYDGPSLLGSTYLAAQWRCHLVVGATKRYGLSSQQALEECGRAVSDPDEVTAAAAELVPRAAGAWPPAARWEMVGVRSGVRALPPRSAQGSLPLAGKLEAGRKWWVVAGLGARGLVYHAWLGRLIARAVLADDESELPGELRRWQP</sequence>
<evidence type="ECO:0000313" key="3">
    <source>
        <dbReference type="EMBL" id="EIE18262.1"/>
    </source>
</evidence>
<name>I0YIP3_COCSC</name>
<dbReference type="PANTHER" id="PTHR13847">
    <property type="entry name" value="SARCOSINE DEHYDROGENASE-RELATED"/>
    <property type="match status" value="1"/>
</dbReference>
<dbReference type="EMBL" id="AGSI01000025">
    <property type="protein sequence ID" value="EIE18262.1"/>
    <property type="molecule type" value="Genomic_DNA"/>
</dbReference>
<proteinExistence type="predicted"/>
<dbReference type="KEGG" id="csl:COCSUDRAFT_68359"/>
<evidence type="ECO:0000256" key="1">
    <source>
        <dbReference type="SAM" id="MobiDB-lite"/>
    </source>
</evidence>
<comment type="caution">
    <text evidence="3">The sequence shown here is derived from an EMBL/GenBank/DDBJ whole genome shotgun (WGS) entry which is preliminary data.</text>
</comment>
<feature type="compositionally biased region" description="Polar residues" evidence="1">
    <location>
        <begin position="125"/>
        <end position="143"/>
    </location>
</feature>
<organism evidence="3 4">
    <name type="scientific">Coccomyxa subellipsoidea (strain C-169)</name>
    <name type="common">Green microalga</name>
    <dbReference type="NCBI Taxonomy" id="574566"/>
    <lineage>
        <taxon>Eukaryota</taxon>
        <taxon>Viridiplantae</taxon>
        <taxon>Chlorophyta</taxon>
        <taxon>core chlorophytes</taxon>
        <taxon>Trebouxiophyceae</taxon>
        <taxon>Trebouxiophyceae incertae sedis</taxon>
        <taxon>Coccomyxaceae</taxon>
        <taxon>Coccomyxa</taxon>
        <taxon>Coccomyxa subellipsoidea</taxon>
    </lineage>
</organism>
<dbReference type="InterPro" id="IPR006076">
    <property type="entry name" value="FAD-dep_OxRdtase"/>
</dbReference>
<dbReference type="PANTHER" id="PTHR13847:SF261">
    <property type="entry name" value="FAD-DEPENDENT OXIDOREDUCTASE FAMILY PROTEIN"/>
    <property type="match status" value="1"/>
</dbReference>
<reference evidence="3 4" key="1">
    <citation type="journal article" date="2012" name="Genome Biol.">
        <title>The genome of the polar eukaryotic microalga coccomyxa subellipsoidea reveals traits of cold adaptation.</title>
        <authorList>
            <person name="Blanc G."/>
            <person name="Agarkova I."/>
            <person name="Grimwood J."/>
            <person name="Kuo A."/>
            <person name="Brueggeman A."/>
            <person name="Dunigan D."/>
            <person name="Gurnon J."/>
            <person name="Ladunga I."/>
            <person name="Lindquist E."/>
            <person name="Lucas S."/>
            <person name="Pangilinan J."/>
            <person name="Proschold T."/>
            <person name="Salamov A."/>
            <person name="Schmutz J."/>
            <person name="Weeks D."/>
            <person name="Yamada T."/>
            <person name="Claverie J.M."/>
            <person name="Grigoriev I."/>
            <person name="Van Etten J."/>
            <person name="Lomsadze A."/>
            <person name="Borodovsky M."/>
        </authorList>
    </citation>
    <scope>NUCLEOTIDE SEQUENCE [LARGE SCALE GENOMIC DNA]</scope>
    <source>
        <strain evidence="3 4">C-169</strain>
    </source>
</reference>
<keyword evidence="4" id="KW-1185">Reference proteome</keyword>
<dbReference type="OrthoDB" id="547145at2759"/>
<dbReference type="Proteomes" id="UP000007264">
    <property type="component" value="Unassembled WGS sequence"/>
</dbReference>
<evidence type="ECO:0000313" key="4">
    <source>
        <dbReference type="Proteomes" id="UP000007264"/>
    </source>
</evidence>
<dbReference type="eggNOG" id="ENOG502QQBA">
    <property type="taxonomic scope" value="Eukaryota"/>
</dbReference>
<feature type="domain" description="FAD dependent oxidoreductase" evidence="2">
    <location>
        <begin position="251"/>
        <end position="511"/>
    </location>
</feature>
<feature type="region of interest" description="Disordered" evidence="1">
    <location>
        <begin position="196"/>
        <end position="221"/>
    </location>
</feature>
<evidence type="ECO:0000259" key="2">
    <source>
        <dbReference type="Pfam" id="PF01266"/>
    </source>
</evidence>
<dbReference type="RefSeq" id="XP_005642806.1">
    <property type="nucleotide sequence ID" value="XM_005642749.1"/>
</dbReference>
<dbReference type="InterPro" id="IPR036188">
    <property type="entry name" value="FAD/NAD-bd_sf"/>
</dbReference>
<dbReference type="GeneID" id="17036169"/>
<feature type="region of interest" description="Disordered" evidence="1">
    <location>
        <begin position="96"/>
        <end position="158"/>
    </location>
</feature>
<dbReference type="GO" id="GO:0005737">
    <property type="term" value="C:cytoplasm"/>
    <property type="evidence" value="ECO:0007669"/>
    <property type="project" value="TreeGrafter"/>
</dbReference>
<feature type="domain" description="FAD dependent oxidoreductase" evidence="2">
    <location>
        <begin position="15"/>
        <end position="93"/>
    </location>
</feature>
<feature type="compositionally biased region" description="Basic and acidic residues" evidence="1">
    <location>
        <begin position="108"/>
        <end position="121"/>
    </location>
</feature>
<dbReference type="AlphaFoldDB" id="I0YIP3"/>